<gene>
    <name evidence="2" type="ORF">BMONG18_0138</name>
</gene>
<dbReference type="EMBL" id="QRAJ01000001">
    <property type="protein sequence ID" value="ROT87598.1"/>
    <property type="molecule type" value="Genomic_DNA"/>
</dbReference>
<keyword evidence="2" id="KW-0808">Transferase</keyword>
<dbReference type="AlphaFoldDB" id="A0A423UFW6"/>
<dbReference type="Pfam" id="PF14393">
    <property type="entry name" value="DUF4422"/>
    <property type="match status" value="1"/>
</dbReference>
<evidence type="ECO:0000259" key="1">
    <source>
        <dbReference type="Pfam" id="PF14393"/>
    </source>
</evidence>
<dbReference type="InterPro" id="IPR025536">
    <property type="entry name" value="DUF4422"/>
</dbReference>
<proteinExistence type="predicted"/>
<feature type="domain" description="DUF4422" evidence="1">
    <location>
        <begin position="1"/>
        <end position="206"/>
    </location>
</feature>
<evidence type="ECO:0000313" key="2">
    <source>
        <dbReference type="EMBL" id="ROT87598.1"/>
    </source>
</evidence>
<evidence type="ECO:0000313" key="3">
    <source>
        <dbReference type="Proteomes" id="UP000285266"/>
    </source>
</evidence>
<accession>A0A423UFW6</accession>
<dbReference type="GO" id="GO:0016740">
    <property type="term" value="F:transferase activity"/>
    <property type="evidence" value="ECO:0007669"/>
    <property type="project" value="UniProtKB-KW"/>
</dbReference>
<organism evidence="2 3">
    <name type="scientific">Bifidobacterium mongoliense</name>
    <dbReference type="NCBI Taxonomy" id="518643"/>
    <lineage>
        <taxon>Bacteria</taxon>
        <taxon>Bacillati</taxon>
        <taxon>Actinomycetota</taxon>
        <taxon>Actinomycetes</taxon>
        <taxon>Bifidobacteriales</taxon>
        <taxon>Bifidobacteriaceae</taxon>
        <taxon>Bifidobacterium</taxon>
    </lineage>
</organism>
<dbReference type="Proteomes" id="UP000285266">
    <property type="component" value="Unassembled WGS sequence"/>
</dbReference>
<comment type="caution">
    <text evidence="2">The sequence shown here is derived from an EMBL/GenBank/DDBJ whole genome shotgun (WGS) entry which is preliminary data.</text>
</comment>
<name>A0A423UFW6_9BIFI</name>
<sequence length="245" mass="28386">MYMPLHVGAALHPDVLPDWVQDNTGDNISDRNAKYSELTGLYWLWKNNDSDYQGIVHYRRHFGTANRLTRITHRDHFDRVAGSEETLGLLEDSDIILPHKRNYYIETIYSHYAHTFPGKQLDATRSIIAERQPEYLASFDSLMAGKRAHMFNMFIMSREKLGEYCTWLFPILEELGERIDDSGYDAFNVRYPGRISEMLLDVWLNTRGYAYSELPVISPEPVNWAKKGSGFLLAKFGGKKYAKSF</sequence>
<protein>
    <submittedName>
        <fullName evidence="2">Glycosyl transferase</fullName>
    </submittedName>
</protein>
<reference evidence="2 3" key="1">
    <citation type="submission" date="2018-07" db="EMBL/GenBank/DDBJ databases">
        <title>The role of parmesan cheese in vectoring bovine microbiota.</title>
        <authorList>
            <person name="Lugli G.A."/>
            <person name="Milani C."/>
        </authorList>
    </citation>
    <scope>NUCLEOTIDE SEQUENCE [LARGE SCALE GENOMIC DNA]</scope>
    <source>
        <strain evidence="2 3">BMONG18</strain>
    </source>
</reference>